<comment type="catalytic activity">
    <reaction evidence="5">
        <text>N,N-dimethyl-1,4-phenylenediamine + anthranilate + 2 NAD(+) = 2-(4-dimethylaminophenyl)diazenylbenzoate + 2 NADH + 2 H(+)</text>
        <dbReference type="Rhea" id="RHEA:55872"/>
        <dbReference type="ChEBI" id="CHEBI:15378"/>
        <dbReference type="ChEBI" id="CHEBI:15783"/>
        <dbReference type="ChEBI" id="CHEBI:16567"/>
        <dbReference type="ChEBI" id="CHEBI:57540"/>
        <dbReference type="ChEBI" id="CHEBI:57945"/>
        <dbReference type="ChEBI" id="CHEBI:71579"/>
        <dbReference type="EC" id="1.7.1.17"/>
    </reaction>
    <physiologicalReaction direction="right-to-left" evidence="5">
        <dbReference type="Rhea" id="RHEA:55874"/>
    </physiologicalReaction>
</comment>
<feature type="domain" description="Flavodoxin-like fold" evidence="7">
    <location>
        <begin position="3"/>
        <end position="208"/>
    </location>
</feature>
<evidence type="ECO:0000256" key="3">
    <source>
        <dbReference type="ARBA" id="ARBA00023002"/>
    </source>
</evidence>
<evidence type="ECO:0000256" key="5">
    <source>
        <dbReference type="ARBA" id="ARBA00048542"/>
    </source>
</evidence>
<keyword evidence="1 6" id="KW-0285">Flavoprotein</keyword>
<comment type="catalytic activity">
    <reaction evidence="6">
        <text>2 a quinone + NADH + H(+) = 2 a 1,4-benzosemiquinone + NAD(+)</text>
        <dbReference type="Rhea" id="RHEA:65952"/>
        <dbReference type="ChEBI" id="CHEBI:15378"/>
        <dbReference type="ChEBI" id="CHEBI:57540"/>
        <dbReference type="ChEBI" id="CHEBI:57945"/>
        <dbReference type="ChEBI" id="CHEBI:132124"/>
        <dbReference type="ChEBI" id="CHEBI:134225"/>
    </reaction>
</comment>
<accession>A0A8J8SGD1</accession>
<dbReference type="PANTHER" id="PTHR43741:SF7">
    <property type="entry name" value="FMN-DEPENDENT NADH:QUINONE OXIDOREDUCTASE"/>
    <property type="match status" value="1"/>
</dbReference>
<keyword evidence="9" id="KW-1185">Reference proteome</keyword>
<comment type="cofactor">
    <cofactor evidence="6">
        <name>FMN</name>
        <dbReference type="ChEBI" id="CHEBI:58210"/>
    </cofactor>
    <text evidence="6">Binds 1 FMN per subunit.</text>
</comment>
<dbReference type="SUPFAM" id="SSF52218">
    <property type="entry name" value="Flavoproteins"/>
    <property type="match status" value="1"/>
</dbReference>
<comment type="caution">
    <text evidence="6">Lacks conserved residue(s) required for the propagation of feature annotation.</text>
</comment>
<dbReference type="KEGG" id="vpy:HZI73_10200"/>
<proteinExistence type="inferred from homology"/>
<dbReference type="GO" id="GO:0016655">
    <property type="term" value="F:oxidoreductase activity, acting on NAD(P)H, quinone or similar compound as acceptor"/>
    <property type="evidence" value="ECO:0007669"/>
    <property type="project" value="InterPro"/>
</dbReference>
<comment type="function">
    <text evidence="6">Also exhibits azoreductase activity. Catalyzes the reductive cleavage of the azo bond in aromatic azo compounds to the corresponding amines.</text>
</comment>
<keyword evidence="3 6" id="KW-0560">Oxidoreductase</keyword>
<evidence type="ECO:0000256" key="6">
    <source>
        <dbReference type="HAMAP-Rule" id="MF_01216"/>
    </source>
</evidence>
<evidence type="ECO:0000259" key="7">
    <source>
        <dbReference type="Pfam" id="PF02525"/>
    </source>
</evidence>
<dbReference type="InterPro" id="IPR050104">
    <property type="entry name" value="FMN-dep_NADH:Q_OxRdtase_AzoR1"/>
</dbReference>
<dbReference type="EMBL" id="CP058649">
    <property type="protein sequence ID" value="QUI22645.1"/>
    <property type="molecule type" value="Genomic_DNA"/>
</dbReference>
<gene>
    <name evidence="6" type="primary">azoR</name>
    <name evidence="8" type="ORF">HZI73_10200</name>
</gene>
<evidence type="ECO:0000256" key="4">
    <source>
        <dbReference type="ARBA" id="ARBA00023027"/>
    </source>
</evidence>
<reference evidence="8" key="1">
    <citation type="submission" date="2020-07" db="EMBL/GenBank/DDBJ databases">
        <title>Vallitalea pronyensis genome.</title>
        <authorList>
            <person name="Postec A."/>
        </authorList>
    </citation>
    <scope>NUCLEOTIDE SEQUENCE</scope>
    <source>
        <strain evidence="8">FatNI3</strain>
    </source>
</reference>
<keyword evidence="2 6" id="KW-0288">FMN</keyword>
<comment type="similarity">
    <text evidence="6">Belongs to the azoreductase type 1 family.</text>
</comment>
<comment type="function">
    <text evidence="6">Quinone reductase that provides resistance to thiol-specific stress caused by electrophilic quinones.</text>
</comment>
<dbReference type="RefSeq" id="WP_212698137.1">
    <property type="nucleotide sequence ID" value="NZ_CP058649.1"/>
</dbReference>
<feature type="binding site" evidence="6">
    <location>
        <begin position="17"/>
        <end position="19"/>
    </location>
    <ligand>
        <name>FMN</name>
        <dbReference type="ChEBI" id="CHEBI:58210"/>
    </ligand>
</feature>
<dbReference type="GO" id="GO:0010181">
    <property type="term" value="F:FMN binding"/>
    <property type="evidence" value="ECO:0007669"/>
    <property type="project" value="UniProtKB-UniRule"/>
</dbReference>
<dbReference type="PANTHER" id="PTHR43741">
    <property type="entry name" value="FMN-DEPENDENT NADH-AZOREDUCTASE 1"/>
    <property type="match status" value="1"/>
</dbReference>
<dbReference type="Pfam" id="PF02525">
    <property type="entry name" value="Flavodoxin_2"/>
    <property type="match status" value="1"/>
</dbReference>
<name>A0A8J8SGD1_9FIRM</name>
<dbReference type="InterPro" id="IPR023048">
    <property type="entry name" value="NADH:quinone_OxRdtase_FMN_depd"/>
</dbReference>
<dbReference type="InterPro" id="IPR029039">
    <property type="entry name" value="Flavoprotein-like_sf"/>
</dbReference>
<dbReference type="Proteomes" id="UP000683246">
    <property type="component" value="Chromosome"/>
</dbReference>
<dbReference type="EC" id="1.6.5.-" evidence="6"/>
<evidence type="ECO:0000313" key="9">
    <source>
        <dbReference type="Proteomes" id="UP000683246"/>
    </source>
</evidence>
<evidence type="ECO:0000256" key="1">
    <source>
        <dbReference type="ARBA" id="ARBA00022630"/>
    </source>
</evidence>
<sequence length="215" mass="24501">MSTLLYITVNSKPEHLSTSKTVGRVFIDKYKECHPDDTIEELDLYETDIPLMNYKLFSSRAALVCGEDLDALSEEDQQLVHKASDLCDQFIKADKYVIAAPMWSVFFPSMLKQYLDCIILDGKVINIDPAHDKVEGLLDNKKRKMLYIQSSGANVPIVLATKMNHGVHYLKDIFKFLGVRKFDRLLVEGVNDHKIGKEEAIKRAIVDMGDILPYF</sequence>
<dbReference type="GO" id="GO:0016652">
    <property type="term" value="F:oxidoreductase activity, acting on NAD(P)H as acceptor"/>
    <property type="evidence" value="ECO:0007669"/>
    <property type="project" value="UniProtKB-UniRule"/>
</dbReference>
<evidence type="ECO:0000256" key="2">
    <source>
        <dbReference type="ARBA" id="ARBA00022643"/>
    </source>
</evidence>
<keyword evidence="4 6" id="KW-0520">NAD</keyword>
<dbReference type="InterPro" id="IPR003680">
    <property type="entry name" value="Flavodoxin_fold"/>
</dbReference>
<organism evidence="8 9">
    <name type="scientific">Vallitalea pronyensis</name>
    <dbReference type="NCBI Taxonomy" id="1348613"/>
    <lineage>
        <taxon>Bacteria</taxon>
        <taxon>Bacillati</taxon>
        <taxon>Bacillota</taxon>
        <taxon>Clostridia</taxon>
        <taxon>Lachnospirales</taxon>
        <taxon>Vallitaleaceae</taxon>
        <taxon>Vallitalea</taxon>
    </lineage>
</organism>
<dbReference type="Gene3D" id="3.40.50.360">
    <property type="match status" value="1"/>
</dbReference>
<dbReference type="AlphaFoldDB" id="A0A8J8SGD1"/>
<dbReference type="EC" id="1.7.1.17" evidence="6"/>
<comment type="subunit">
    <text evidence="6">Homodimer.</text>
</comment>
<dbReference type="GO" id="GO:0009055">
    <property type="term" value="F:electron transfer activity"/>
    <property type="evidence" value="ECO:0007669"/>
    <property type="project" value="UniProtKB-UniRule"/>
</dbReference>
<protein>
    <recommendedName>
        <fullName evidence="6">FMN dependent NADH:quinone oxidoreductase</fullName>
        <ecNumber evidence="6">1.6.5.-</ecNumber>
    </recommendedName>
    <alternativeName>
        <fullName evidence="6">Azo-dye reductase</fullName>
    </alternativeName>
    <alternativeName>
        <fullName evidence="6">FMN-dependent NADH-azo compound oxidoreductase</fullName>
    </alternativeName>
    <alternativeName>
        <fullName evidence="6">FMN-dependent NADH-azoreductase</fullName>
        <ecNumber evidence="6">1.7.1.17</ecNumber>
    </alternativeName>
</protein>
<dbReference type="HAMAP" id="MF_01216">
    <property type="entry name" value="Azoreductase_type1"/>
    <property type="match status" value="1"/>
</dbReference>
<evidence type="ECO:0000313" key="8">
    <source>
        <dbReference type="EMBL" id="QUI22645.1"/>
    </source>
</evidence>